<proteinExistence type="predicted"/>
<feature type="compositionally biased region" description="Acidic residues" evidence="1">
    <location>
        <begin position="294"/>
        <end position="304"/>
    </location>
</feature>
<feature type="region of interest" description="Disordered" evidence="1">
    <location>
        <begin position="286"/>
        <end position="320"/>
    </location>
</feature>
<evidence type="ECO:0000256" key="2">
    <source>
        <dbReference type="SAM" id="Phobius"/>
    </source>
</evidence>
<gene>
    <name evidence="4" type="ORF">CZ674_10950</name>
</gene>
<reference evidence="4 5" key="1">
    <citation type="submission" date="2017-02" db="EMBL/GenBank/DDBJ databases">
        <authorList>
            <person name="Peterson S.W."/>
        </authorList>
    </citation>
    <scope>NUCLEOTIDE SEQUENCE [LARGE SCALE GENOMIC DNA]</scope>
    <source>
        <strain evidence="4 5">LMG 22410</strain>
    </source>
</reference>
<dbReference type="Pfam" id="PF13462">
    <property type="entry name" value="Thioredoxin_4"/>
    <property type="match status" value="1"/>
</dbReference>
<evidence type="ECO:0000313" key="5">
    <source>
        <dbReference type="Proteomes" id="UP000195787"/>
    </source>
</evidence>
<feature type="domain" description="Thioredoxin-like fold" evidence="3">
    <location>
        <begin position="108"/>
        <end position="275"/>
    </location>
</feature>
<keyword evidence="2" id="KW-1133">Transmembrane helix</keyword>
<dbReference type="RefSeq" id="WP_086992589.1">
    <property type="nucleotide sequence ID" value="NZ_FUHU01000043.1"/>
</dbReference>
<evidence type="ECO:0000259" key="3">
    <source>
        <dbReference type="Pfam" id="PF13462"/>
    </source>
</evidence>
<evidence type="ECO:0000313" key="4">
    <source>
        <dbReference type="EMBL" id="SJM65992.1"/>
    </source>
</evidence>
<dbReference type="OrthoDB" id="117402at2"/>
<dbReference type="GeneID" id="303173729"/>
<dbReference type="InterPro" id="IPR012336">
    <property type="entry name" value="Thioredoxin-like_fold"/>
</dbReference>
<feature type="region of interest" description="Disordered" evidence="1">
    <location>
        <begin position="1"/>
        <end position="24"/>
    </location>
</feature>
<sequence>MTDNGEKLTKNERRAAAREKARLQHEARIRREKRNRRLTIGGIVIAALAVVVVVVMVIVNGIRPAAPGPENMAADGIVVGQGLEAERTDPIPVDGEMVPTEQTDDILQIVIYQDYMCGACGTFEQTNGETIRALVEQGLATVEYHPVSFLDNSSLGSKYSTRAANAAACVAEHSPDSFFEWNTLMFANQPDQMTTGLEDEQMIELAGQAGVDTEGEFTDCVRSVHFEDWVRDVVDRLYAEPVPYTYEGGEEVQALQTPTVLVNGRHYQGPNEDAAVFQGFIQSVQGELEAAGGSDEEGADEEASQEPSESPSESETEETP</sequence>
<accession>A0A1R4GDF2</accession>
<keyword evidence="5" id="KW-1185">Reference proteome</keyword>
<keyword evidence="2" id="KW-0812">Transmembrane</keyword>
<dbReference type="InterPro" id="IPR036249">
    <property type="entry name" value="Thioredoxin-like_sf"/>
</dbReference>
<dbReference type="AlphaFoldDB" id="A0A1R4GDF2"/>
<keyword evidence="2" id="KW-0472">Membrane</keyword>
<organism evidence="4 5">
    <name type="scientific">Agrococcus casei LMG 22410</name>
    <dbReference type="NCBI Taxonomy" id="1255656"/>
    <lineage>
        <taxon>Bacteria</taxon>
        <taxon>Bacillati</taxon>
        <taxon>Actinomycetota</taxon>
        <taxon>Actinomycetes</taxon>
        <taxon>Micrococcales</taxon>
        <taxon>Microbacteriaceae</taxon>
        <taxon>Agrococcus</taxon>
    </lineage>
</organism>
<dbReference type="EMBL" id="FUHU01000043">
    <property type="protein sequence ID" value="SJM65992.1"/>
    <property type="molecule type" value="Genomic_DNA"/>
</dbReference>
<protein>
    <submittedName>
        <fullName evidence="4">Putative secreted protein</fullName>
    </submittedName>
</protein>
<dbReference type="Gene3D" id="3.40.30.10">
    <property type="entry name" value="Glutaredoxin"/>
    <property type="match status" value="1"/>
</dbReference>
<name>A0A1R4GDF2_9MICO</name>
<evidence type="ECO:0000256" key="1">
    <source>
        <dbReference type="SAM" id="MobiDB-lite"/>
    </source>
</evidence>
<dbReference type="Proteomes" id="UP000195787">
    <property type="component" value="Unassembled WGS sequence"/>
</dbReference>
<dbReference type="SUPFAM" id="SSF52833">
    <property type="entry name" value="Thioredoxin-like"/>
    <property type="match status" value="1"/>
</dbReference>
<feature type="transmembrane region" description="Helical" evidence="2">
    <location>
        <begin position="38"/>
        <end position="59"/>
    </location>
</feature>